<feature type="compositionally biased region" description="Polar residues" evidence="1">
    <location>
        <begin position="35"/>
        <end position="54"/>
    </location>
</feature>
<comment type="caution">
    <text evidence="2">The sequence shown here is derived from an EMBL/GenBank/DDBJ whole genome shotgun (WGS) entry which is preliminary data.</text>
</comment>
<proteinExistence type="predicted"/>
<sequence>MFRSGFILFSAIILSACGGAYYGPPPQTIGGPAISSPSITRQSTPIPRQSSGSPFLTDRAIYSQKDPRWGQDKLGPSNGSLAKEGCVVTSVAMAMTNLGYEIDPGELNRRLMETGNYTPRGWLIWNGVSEVSGGKVRAQFYDTVSEPLIQSCLAKGDYPMVRFFLPNGRAHWAMILGRTDKGYMMRDPLRVSRKPLIFPRDSSAFKSLRCIGHG</sequence>
<evidence type="ECO:0008006" key="4">
    <source>
        <dbReference type="Google" id="ProtNLM"/>
    </source>
</evidence>
<protein>
    <recommendedName>
        <fullName evidence="4">Peptidase C39-like domain-containing protein</fullName>
    </recommendedName>
</protein>
<dbReference type="Proteomes" id="UP001161391">
    <property type="component" value="Unassembled WGS sequence"/>
</dbReference>
<dbReference type="RefSeq" id="WP_284390850.1">
    <property type="nucleotide sequence ID" value="NZ_BSNK01000002.1"/>
</dbReference>
<dbReference type="PROSITE" id="PS51257">
    <property type="entry name" value="PROKAR_LIPOPROTEIN"/>
    <property type="match status" value="1"/>
</dbReference>
<keyword evidence="3" id="KW-1185">Reference proteome</keyword>
<reference evidence="2" key="2">
    <citation type="submission" date="2023-01" db="EMBL/GenBank/DDBJ databases">
        <title>Draft genome sequence of Algimonas ampicilliniresistens strain NBRC 108219.</title>
        <authorList>
            <person name="Sun Q."/>
            <person name="Mori K."/>
        </authorList>
    </citation>
    <scope>NUCLEOTIDE SEQUENCE</scope>
    <source>
        <strain evidence="2">NBRC 108219</strain>
    </source>
</reference>
<feature type="region of interest" description="Disordered" evidence="1">
    <location>
        <begin position="32"/>
        <end position="55"/>
    </location>
</feature>
<accession>A0ABQ5VBR7</accession>
<evidence type="ECO:0000313" key="2">
    <source>
        <dbReference type="EMBL" id="GLQ24444.1"/>
    </source>
</evidence>
<name>A0ABQ5VBR7_9PROT</name>
<gene>
    <name evidence="2" type="ORF">GCM10007853_23180</name>
</gene>
<reference evidence="2" key="1">
    <citation type="journal article" date="2014" name="Int. J. Syst. Evol. Microbiol.">
        <title>Complete genome of a new Firmicutes species belonging to the dominant human colonic microbiota ('Ruminococcus bicirculans') reveals two chromosomes and a selective capacity to utilize plant glucans.</title>
        <authorList>
            <consortium name="NISC Comparative Sequencing Program"/>
            <person name="Wegmann U."/>
            <person name="Louis P."/>
            <person name="Goesmann A."/>
            <person name="Henrissat B."/>
            <person name="Duncan S.H."/>
            <person name="Flint H.J."/>
        </authorList>
    </citation>
    <scope>NUCLEOTIDE SEQUENCE</scope>
    <source>
        <strain evidence="2">NBRC 108219</strain>
    </source>
</reference>
<evidence type="ECO:0000313" key="3">
    <source>
        <dbReference type="Proteomes" id="UP001161391"/>
    </source>
</evidence>
<evidence type="ECO:0000256" key="1">
    <source>
        <dbReference type="SAM" id="MobiDB-lite"/>
    </source>
</evidence>
<organism evidence="2 3">
    <name type="scientific">Algimonas ampicilliniresistens</name>
    <dbReference type="NCBI Taxonomy" id="1298735"/>
    <lineage>
        <taxon>Bacteria</taxon>
        <taxon>Pseudomonadati</taxon>
        <taxon>Pseudomonadota</taxon>
        <taxon>Alphaproteobacteria</taxon>
        <taxon>Maricaulales</taxon>
        <taxon>Robiginitomaculaceae</taxon>
        <taxon>Algimonas</taxon>
    </lineage>
</organism>
<dbReference type="EMBL" id="BSNK01000002">
    <property type="protein sequence ID" value="GLQ24444.1"/>
    <property type="molecule type" value="Genomic_DNA"/>
</dbReference>